<reference evidence="1 2" key="1">
    <citation type="submission" date="2015-07" db="EMBL/GenBank/DDBJ databases">
        <title>Comparative genomics of the Sigatoka disease complex on banana suggests a link between parallel evolutionary changes in Pseudocercospora fijiensis and Pseudocercospora eumusae and increased virulence on the banana host.</title>
        <authorList>
            <person name="Chang T.-C."/>
            <person name="Salvucci A."/>
            <person name="Crous P.W."/>
            <person name="Stergiopoulos I."/>
        </authorList>
    </citation>
    <scope>NUCLEOTIDE SEQUENCE [LARGE SCALE GENOMIC DNA]</scope>
    <source>
        <strain evidence="1 2">CBS 114824</strain>
    </source>
</reference>
<organism evidence="1 2">
    <name type="scientific">Pseudocercospora eumusae</name>
    <dbReference type="NCBI Taxonomy" id="321146"/>
    <lineage>
        <taxon>Eukaryota</taxon>
        <taxon>Fungi</taxon>
        <taxon>Dikarya</taxon>
        <taxon>Ascomycota</taxon>
        <taxon>Pezizomycotina</taxon>
        <taxon>Dothideomycetes</taxon>
        <taxon>Dothideomycetidae</taxon>
        <taxon>Mycosphaerellales</taxon>
        <taxon>Mycosphaerellaceae</taxon>
        <taxon>Pseudocercospora</taxon>
    </lineage>
</organism>
<evidence type="ECO:0000313" key="1">
    <source>
        <dbReference type="EMBL" id="KXS98335.1"/>
    </source>
</evidence>
<comment type="caution">
    <text evidence="1">The sequence shown here is derived from an EMBL/GenBank/DDBJ whole genome shotgun (WGS) entry which is preliminary data.</text>
</comment>
<dbReference type="AlphaFoldDB" id="A0A139H778"/>
<protein>
    <submittedName>
        <fullName evidence="1">Uncharacterized protein</fullName>
    </submittedName>
</protein>
<dbReference type="OrthoDB" id="1022638at2759"/>
<gene>
    <name evidence="1" type="ORF">AC578_4678</name>
</gene>
<proteinExistence type="predicted"/>
<keyword evidence="2" id="KW-1185">Reference proteome</keyword>
<accession>A0A139H778</accession>
<evidence type="ECO:0000313" key="2">
    <source>
        <dbReference type="Proteomes" id="UP000070133"/>
    </source>
</evidence>
<dbReference type="EMBL" id="LFZN01000115">
    <property type="protein sequence ID" value="KXS98335.1"/>
    <property type="molecule type" value="Genomic_DNA"/>
</dbReference>
<name>A0A139H778_9PEZI</name>
<sequence>MDSAPHFAKLFAAPSVKIVVGKDDNIQVFHIPENALILHGSWFKSCLSNFAESQSREVCLPASIFLYWVFHGTLPTTSSALNASWFSRGCEEGIGIDIGLMMIQESEGGRSFLSDWLEAYLLAQFLMIDNLKDAVMERMCETAWRFRSSATSLSDADAVLAWNEGEEQLRRFVVDAVNLNKRSKFSAAIYPEIESKPDFGRAEGRLMWRRWIENLSEDATRIERWMISRDKKWYGESLFVGN</sequence>
<dbReference type="Proteomes" id="UP000070133">
    <property type="component" value="Unassembled WGS sequence"/>
</dbReference>